<comment type="caution">
    <text evidence="1">The sequence shown here is derived from an EMBL/GenBank/DDBJ whole genome shotgun (WGS) entry which is preliminary data.</text>
</comment>
<reference evidence="1" key="1">
    <citation type="submission" date="2023-11" db="EMBL/GenBank/DDBJ databases">
        <authorList>
            <person name="Poullet M."/>
        </authorList>
    </citation>
    <scope>NUCLEOTIDE SEQUENCE</scope>
    <source>
        <strain evidence="1">E1834</strain>
    </source>
</reference>
<name>A0ACB1B0C0_MELEN</name>
<evidence type="ECO:0000313" key="2">
    <source>
        <dbReference type="Proteomes" id="UP001497535"/>
    </source>
</evidence>
<sequence length="70" mass="8889">MMGKFKKRSRRRKNFTEQKESISPKVKRREKGVLNGKQNRRKLKSGRRKKKRRRGREKRRRRRRRKEKIK</sequence>
<dbReference type="Proteomes" id="UP001497535">
    <property type="component" value="Unassembled WGS sequence"/>
</dbReference>
<accession>A0ACB1B0C0</accession>
<keyword evidence="2" id="KW-1185">Reference proteome</keyword>
<organism evidence="1 2">
    <name type="scientific">Meloidogyne enterolobii</name>
    <name type="common">Root-knot nematode worm</name>
    <name type="synonym">Meloidogyne mayaguensis</name>
    <dbReference type="NCBI Taxonomy" id="390850"/>
    <lineage>
        <taxon>Eukaryota</taxon>
        <taxon>Metazoa</taxon>
        <taxon>Ecdysozoa</taxon>
        <taxon>Nematoda</taxon>
        <taxon>Chromadorea</taxon>
        <taxon>Rhabditida</taxon>
        <taxon>Tylenchina</taxon>
        <taxon>Tylenchomorpha</taxon>
        <taxon>Tylenchoidea</taxon>
        <taxon>Meloidogynidae</taxon>
        <taxon>Meloidogyninae</taxon>
        <taxon>Meloidogyne</taxon>
    </lineage>
</organism>
<proteinExistence type="predicted"/>
<gene>
    <name evidence="1" type="ORF">MENTE1834_LOCUS44866</name>
</gene>
<protein>
    <submittedName>
        <fullName evidence="1">Uncharacterized protein</fullName>
    </submittedName>
</protein>
<dbReference type="EMBL" id="CAVMJV010000143">
    <property type="protein sequence ID" value="CAK5112290.1"/>
    <property type="molecule type" value="Genomic_DNA"/>
</dbReference>
<evidence type="ECO:0000313" key="1">
    <source>
        <dbReference type="EMBL" id="CAK5112290.1"/>
    </source>
</evidence>